<comment type="similarity">
    <text evidence="2">Belongs to the IFI6/IFI27 family.</text>
</comment>
<comment type="subcellular location">
    <subcellularLocation>
        <location evidence="1">Membrane</location>
        <topology evidence="1">Multi-pass membrane protein</topology>
    </subcellularLocation>
</comment>
<evidence type="ECO:0000313" key="7">
    <source>
        <dbReference type="EMBL" id="GJE87545.1"/>
    </source>
</evidence>
<feature type="transmembrane region" description="Helical" evidence="6">
    <location>
        <begin position="69"/>
        <end position="92"/>
    </location>
</feature>
<proteinExistence type="inferred from homology"/>
<comment type="caution">
    <text evidence="7">The sequence shown here is derived from an EMBL/GenBank/DDBJ whole genome shotgun (WGS) entry which is preliminary data.</text>
</comment>
<dbReference type="AlphaFoldDB" id="A0A9P3G467"/>
<accession>A0A9P3G467</accession>
<dbReference type="InterPro" id="IPR009311">
    <property type="entry name" value="IFI6/IFI27-like"/>
</dbReference>
<gene>
    <name evidence="7" type="ORF">PsYK624_036280</name>
</gene>
<protein>
    <submittedName>
        <fullName evidence="7">Uncharacterized protein</fullName>
    </submittedName>
</protein>
<evidence type="ECO:0000313" key="8">
    <source>
        <dbReference type="Proteomes" id="UP000703269"/>
    </source>
</evidence>
<evidence type="ECO:0000256" key="1">
    <source>
        <dbReference type="ARBA" id="ARBA00004141"/>
    </source>
</evidence>
<evidence type="ECO:0000256" key="6">
    <source>
        <dbReference type="SAM" id="Phobius"/>
    </source>
</evidence>
<dbReference type="Pfam" id="PF06140">
    <property type="entry name" value="Ifi-6-16"/>
    <property type="match status" value="1"/>
</dbReference>
<sequence>MNSTDVIVRVAGGAIAGLAAMGLVQGLLALVGFSPVGIVAGSIAAGVQSGIGDVAAGSLFALIQGFTMGGIAIPAWIGAAVTGILAALGLVAPAHEAAANCT</sequence>
<dbReference type="OrthoDB" id="2801923at2759"/>
<dbReference type="Gene3D" id="6.10.110.10">
    <property type="match status" value="1"/>
</dbReference>
<dbReference type="EMBL" id="BPQB01000006">
    <property type="protein sequence ID" value="GJE87545.1"/>
    <property type="molecule type" value="Genomic_DNA"/>
</dbReference>
<dbReference type="GO" id="GO:0016020">
    <property type="term" value="C:membrane"/>
    <property type="evidence" value="ECO:0007669"/>
    <property type="project" value="UniProtKB-SubCell"/>
</dbReference>
<evidence type="ECO:0000256" key="2">
    <source>
        <dbReference type="ARBA" id="ARBA00007262"/>
    </source>
</evidence>
<feature type="transmembrane region" description="Helical" evidence="6">
    <location>
        <begin position="6"/>
        <end position="31"/>
    </location>
</feature>
<dbReference type="InterPro" id="IPR038213">
    <property type="entry name" value="IFI6/IFI27-like_sf"/>
</dbReference>
<organism evidence="7 8">
    <name type="scientific">Phanerochaete sordida</name>
    <dbReference type="NCBI Taxonomy" id="48140"/>
    <lineage>
        <taxon>Eukaryota</taxon>
        <taxon>Fungi</taxon>
        <taxon>Dikarya</taxon>
        <taxon>Basidiomycota</taxon>
        <taxon>Agaricomycotina</taxon>
        <taxon>Agaricomycetes</taxon>
        <taxon>Polyporales</taxon>
        <taxon>Phanerochaetaceae</taxon>
        <taxon>Phanerochaete</taxon>
    </lineage>
</organism>
<keyword evidence="8" id="KW-1185">Reference proteome</keyword>
<keyword evidence="4 6" id="KW-1133">Transmembrane helix</keyword>
<evidence type="ECO:0000256" key="3">
    <source>
        <dbReference type="ARBA" id="ARBA00022692"/>
    </source>
</evidence>
<dbReference type="Proteomes" id="UP000703269">
    <property type="component" value="Unassembled WGS sequence"/>
</dbReference>
<name>A0A9P3G467_9APHY</name>
<evidence type="ECO:0000256" key="4">
    <source>
        <dbReference type="ARBA" id="ARBA00022989"/>
    </source>
</evidence>
<keyword evidence="3 6" id="KW-0812">Transmembrane</keyword>
<keyword evidence="5 6" id="KW-0472">Membrane</keyword>
<evidence type="ECO:0000256" key="5">
    <source>
        <dbReference type="ARBA" id="ARBA00023136"/>
    </source>
</evidence>
<reference evidence="7 8" key="1">
    <citation type="submission" date="2021-08" db="EMBL/GenBank/DDBJ databases">
        <title>Draft Genome Sequence of Phanerochaete sordida strain YK-624.</title>
        <authorList>
            <person name="Mori T."/>
            <person name="Dohra H."/>
            <person name="Suzuki T."/>
            <person name="Kawagishi H."/>
            <person name="Hirai H."/>
        </authorList>
    </citation>
    <scope>NUCLEOTIDE SEQUENCE [LARGE SCALE GENOMIC DNA]</scope>
    <source>
        <strain evidence="7 8">YK-624</strain>
    </source>
</reference>